<evidence type="ECO:0000259" key="1">
    <source>
        <dbReference type="Pfam" id="PF13966"/>
    </source>
</evidence>
<keyword evidence="2" id="KW-0548">Nucleotidyltransferase</keyword>
<gene>
    <name evidence="2" type="ORF">Tco_0653693</name>
</gene>
<keyword evidence="2" id="KW-0695">RNA-directed DNA polymerase</keyword>
<reference evidence="2" key="2">
    <citation type="submission" date="2022-01" db="EMBL/GenBank/DDBJ databases">
        <authorList>
            <person name="Yamashiro T."/>
            <person name="Shiraishi A."/>
            <person name="Satake H."/>
            <person name="Nakayama K."/>
        </authorList>
    </citation>
    <scope>NUCLEOTIDE SEQUENCE</scope>
</reference>
<dbReference type="Pfam" id="PF13966">
    <property type="entry name" value="zf-RVT"/>
    <property type="match status" value="1"/>
</dbReference>
<accession>A0ABQ4X155</accession>
<evidence type="ECO:0000313" key="3">
    <source>
        <dbReference type="Proteomes" id="UP001151760"/>
    </source>
</evidence>
<dbReference type="PANTHER" id="PTHR33116:SF84">
    <property type="entry name" value="RNA-DIRECTED DNA POLYMERASE"/>
    <property type="match status" value="1"/>
</dbReference>
<name>A0ABQ4X155_9ASTR</name>
<feature type="domain" description="Reverse transcriptase zinc-binding" evidence="1">
    <location>
        <begin position="171"/>
        <end position="223"/>
    </location>
</feature>
<protein>
    <submittedName>
        <fullName evidence="2">RNA-directed DNA polymerase, eukaryota, reverse transcriptase zinc-binding domain protein</fullName>
    </submittedName>
</protein>
<keyword evidence="3" id="KW-1185">Reference proteome</keyword>
<keyword evidence="2" id="KW-0808">Transferase</keyword>
<sequence>MLIYAGRLQLIASVLSSIHVYWASVFMLPKIVINDIDKIMKGFLWNQCELKKGTAKVSWKMVCRPKSQGGLGLKDMSIWNETLMSKHLWNIANNKESLWVKGDILSDDDIKRANLDLNIKICDMIEDDKWKWPREWSSKFAEIASIPVPKLNPNTPDTTFWVTNKGTKGNFSTSKVWNDLRGHNDDVKWWNIVWFNHCIPRHAFILWLAIQGRLTTQDRLLKCYESDPSKSKHSCLDLAATVYCIWNERTKRLFAQEVKDWDAVLKDIISTVRFKLASVKVKSSKQLISIGEIWRIKFNTQSNEEIILEE</sequence>
<organism evidence="2 3">
    <name type="scientific">Tanacetum coccineum</name>
    <dbReference type="NCBI Taxonomy" id="301880"/>
    <lineage>
        <taxon>Eukaryota</taxon>
        <taxon>Viridiplantae</taxon>
        <taxon>Streptophyta</taxon>
        <taxon>Embryophyta</taxon>
        <taxon>Tracheophyta</taxon>
        <taxon>Spermatophyta</taxon>
        <taxon>Magnoliopsida</taxon>
        <taxon>eudicotyledons</taxon>
        <taxon>Gunneridae</taxon>
        <taxon>Pentapetalae</taxon>
        <taxon>asterids</taxon>
        <taxon>campanulids</taxon>
        <taxon>Asterales</taxon>
        <taxon>Asteraceae</taxon>
        <taxon>Asteroideae</taxon>
        <taxon>Anthemideae</taxon>
        <taxon>Anthemidinae</taxon>
        <taxon>Tanacetum</taxon>
    </lineage>
</organism>
<dbReference type="InterPro" id="IPR026960">
    <property type="entry name" value="RVT-Znf"/>
</dbReference>
<proteinExistence type="predicted"/>
<dbReference type="Proteomes" id="UP001151760">
    <property type="component" value="Unassembled WGS sequence"/>
</dbReference>
<reference evidence="2" key="1">
    <citation type="journal article" date="2022" name="Int. J. Mol. Sci.">
        <title>Draft Genome of Tanacetum Coccineum: Genomic Comparison of Closely Related Tanacetum-Family Plants.</title>
        <authorList>
            <person name="Yamashiro T."/>
            <person name="Shiraishi A."/>
            <person name="Nakayama K."/>
            <person name="Satake H."/>
        </authorList>
    </citation>
    <scope>NUCLEOTIDE SEQUENCE</scope>
</reference>
<dbReference type="PANTHER" id="PTHR33116">
    <property type="entry name" value="REVERSE TRANSCRIPTASE ZINC-BINDING DOMAIN-CONTAINING PROTEIN-RELATED-RELATED"/>
    <property type="match status" value="1"/>
</dbReference>
<evidence type="ECO:0000313" key="2">
    <source>
        <dbReference type="EMBL" id="GJS58909.1"/>
    </source>
</evidence>
<dbReference type="EMBL" id="BQNB010009112">
    <property type="protein sequence ID" value="GJS58909.1"/>
    <property type="molecule type" value="Genomic_DNA"/>
</dbReference>
<comment type="caution">
    <text evidence="2">The sequence shown here is derived from an EMBL/GenBank/DDBJ whole genome shotgun (WGS) entry which is preliminary data.</text>
</comment>
<dbReference type="GO" id="GO:0003964">
    <property type="term" value="F:RNA-directed DNA polymerase activity"/>
    <property type="evidence" value="ECO:0007669"/>
    <property type="project" value="UniProtKB-KW"/>
</dbReference>